<feature type="transmembrane region" description="Helical" evidence="6">
    <location>
        <begin position="328"/>
        <end position="350"/>
    </location>
</feature>
<dbReference type="Pfam" id="PF07690">
    <property type="entry name" value="MFS_1"/>
    <property type="match status" value="1"/>
</dbReference>
<dbReference type="KEGG" id="mhey:H2LOC_006995"/>
<dbReference type="Proteomes" id="UP000309061">
    <property type="component" value="Chromosome"/>
</dbReference>
<feature type="transmembrane region" description="Helical" evidence="6">
    <location>
        <begin position="302"/>
        <end position="321"/>
    </location>
</feature>
<dbReference type="AlphaFoldDB" id="A0A6B8KEL8"/>
<keyword evidence="2 6" id="KW-0812">Transmembrane</keyword>
<dbReference type="InterPro" id="IPR036259">
    <property type="entry name" value="MFS_trans_sf"/>
</dbReference>
<dbReference type="SUPFAM" id="SSF103473">
    <property type="entry name" value="MFS general substrate transporter"/>
    <property type="match status" value="1"/>
</dbReference>
<dbReference type="Gene3D" id="1.20.1250.20">
    <property type="entry name" value="MFS general substrate transporter like domains"/>
    <property type="match status" value="1"/>
</dbReference>
<feature type="transmembrane region" description="Helical" evidence="6">
    <location>
        <begin position="356"/>
        <end position="379"/>
    </location>
</feature>
<keyword evidence="4 6" id="KW-0472">Membrane</keyword>
<dbReference type="CDD" id="cd17321">
    <property type="entry name" value="MFS_MMR_MDR_like"/>
    <property type="match status" value="1"/>
</dbReference>
<dbReference type="PANTHER" id="PTHR42718">
    <property type="entry name" value="MAJOR FACILITATOR SUPERFAMILY MULTIDRUG TRANSPORTER MFSC"/>
    <property type="match status" value="1"/>
</dbReference>
<organism evidence="8 9">
    <name type="scientific">Methylocystis heyeri</name>
    <dbReference type="NCBI Taxonomy" id="391905"/>
    <lineage>
        <taxon>Bacteria</taxon>
        <taxon>Pseudomonadati</taxon>
        <taxon>Pseudomonadota</taxon>
        <taxon>Alphaproteobacteria</taxon>
        <taxon>Hyphomicrobiales</taxon>
        <taxon>Methylocystaceae</taxon>
        <taxon>Methylocystis</taxon>
    </lineage>
</organism>
<evidence type="ECO:0000256" key="3">
    <source>
        <dbReference type="ARBA" id="ARBA00022989"/>
    </source>
</evidence>
<dbReference type="InterPro" id="IPR005829">
    <property type="entry name" value="Sugar_transporter_CS"/>
</dbReference>
<evidence type="ECO:0000256" key="2">
    <source>
        <dbReference type="ARBA" id="ARBA00022692"/>
    </source>
</evidence>
<evidence type="ECO:0000259" key="7">
    <source>
        <dbReference type="PROSITE" id="PS50850"/>
    </source>
</evidence>
<feature type="transmembrane region" description="Helical" evidence="6">
    <location>
        <begin position="140"/>
        <end position="163"/>
    </location>
</feature>
<dbReference type="InterPro" id="IPR011701">
    <property type="entry name" value="MFS"/>
</dbReference>
<feature type="compositionally biased region" description="Basic and acidic residues" evidence="5">
    <location>
        <begin position="499"/>
        <end position="508"/>
    </location>
</feature>
<proteinExistence type="predicted"/>
<evidence type="ECO:0000256" key="5">
    <source>
        <dbReference type="SAM" id="MobiDB-lite"/>
    </source>
</evidence>
<feature type="region of interest" description="Disordered" evidence="5">
    <location>
        <begin position="499"/>
        <end position="522"/>
    </location>
</feature>
<sequence>MAAATAETPTDRMPILAAVCLAAVVLPLGFAGGAVATPAIGADLGGSPTAMGWITNAFMLTFGSSLMAAGALADQFGRKRLFMTGIAAFAALSLALSLAPTILVVDILRAGQGFAAAAALAGGTSALAQEFEGYARTRAFSLLGATFGVGLAFGPLLAGFLIASLGWRAIFLSGTIIGAIALLLAGKRMRESRDPHAVGLDWPGALAFTAMLTLFTYGVIEAPEVGWSHPIVAASLLGAAATLAVFIAVETRSARPMLDLTLFRYPLFIGVQVLPVATCYCYVVLLVLLPLRFIGVGGLSEIDAGLLLVALSAPMLVVPLIASQLVRWFSAGALSGAGLLLAAVGLFWLAHVDPAASGMAVILPMLLIGAGTGVPWGLMDGLSISVVPKERAGMATGIFSTTRVAGEGVALAIVNAILASLAEARLSTFVPQGGAEIRAAAQRLAMGDVHGAAAILPALPAAEIHNSYAVAFQHLSIVLVGITVVSALIVFALLRGDRASSPRAKSPDDTGFDSIKTGSAMS</sequence>
<keyword evidence="3 6" id="KW-1133">Transmembrane helix</keyword>
<evidence type="ECO:0000256" key="4">
    <source>
        <dbReference type="ARBA" id="ARBA00023136"/>
    </source>
</evidence>
<feature type="transmembrane region" description="Helical" evidence="6">
    <location>
        <begin position="169"/>
        <end position="186"/>
    </location>
</feature>
<evidence type="ECO:0000313" key="9">
    <source>
        <dbReference type="Proteomes" id="UP000309061"/>
    </source>
</evidence>
<feature type="transmembrane region" description="Helical" evidence="6">
    <location>
        <begin position="52"/>
        <end position="73"/>
    </location>
</feature>
<dbReference type="RefSeq" id="WP_136495744.1">
    <property type="nucleotide sequence ID" value="NZ_CP046052.1"/>
</dbReference>
<dbReference type="PROSITE" id="PS00216">
    <property type="entry name" value="SUGAR_TRANSPORT_1"/>
    <property type="match status" value="1"/>
</dbReference>
<feature type="transmembrane region" description="Helical" evidence="6">
    <location>
        <begin position="226"/>
        <end position="247"/>
    </location>
</feature>
<protein>
    <submittedName>
        <fullName evidence="8">MFS transporter</fullName>
    </submittedName>
</protein>
<evidence type="ECO:0000313" key="8">
    <source>
        <dbReference type="EMBL" id="QGM45461.1"/>
    </source>
</evidence>
<gene>
    <name evidence="8" type="ORF">H2LOC_006995</name>
</gene>
<feature type="domain" description="Major facilitator superfamily (MFS) profile" evidence="7">
    <location>
        <begin position="15"/>
        <end position="498"/>
    </location>
</feature>
<comment type="subcellular location">
    <subcellularLocation>
        <location evidence="1">Membrane</location>
        <topology evidence="1">Multi-pass membrane protein</topology>
    </subcellularLocation>
</comment>
<feature type="transmembrane region" description="Helical" evidence="6">
    <location>
        <begin position="475"/>
        <end position="494"/>
    </location>
</feature>
<reference evidence="8 9" key="1">
    <citation type="submission" date="2019-11" db="EMBL/GenBank/DDBJ databases">
        <title>The genome sequence of Methylocystis heyeri.</title>
        <authorList>
            <person name="Oshkin I.Y."/>
            <person name="Miroshnikov K."/>
            <person name="Dedysh S.N."/>
        </authorList>
    </citation>
    <scope>NUCLEOTIDE SEQUENCE [LARGE SCALE GENOMIC DNA]</scope>
    <source>
        <strain evidence="8 9">H2</strain>
    </source>
</reference>
<accession>A0A6B8KEL8</accession>
<keyword evidence="9" id="KW-1185">Reference proteome</keyword>
<name>A0A6B8KEL8_9HYPH</name>
<dbReference type="GO" id="GO:0022857">
    <property type="term" value="F:transmembrane transporter activity"/>
    <property type="evidence" value="ECO:0007669"/>
    <property type="project" value="InterPro"/>
</dbReference>
<feature type="transmembrane region" description="Helical" evidence="6">
    <location>
        <begin position="267"/>
        <end position="290"/>
    </location>
</feature>
<feature type="transmembrane region" description="Helical" evidence="6">
    <location>
        <begin position="110"/>
        <end position="128"/>
    </location>
</feature>
<feature type="transmembrane region" description="Helical" evidence="6">
    <location>
        <begin position="85"/>
        <end position="104"/>
    </location>
</feature>
<feature type="transmembrane region" description="Helical" evidence="6">
    <location>
        <begin position="400"/>
        <end position="422"/>
    </location>
</feature>
<feature type="transmembrane region" description="Helical" evidence="6">
    <location>
        <begin position="198"/>
        <end position="220"/>
    </location>
</feature>
<dbReference type="Gene3D" id="1.20.1720.10">
    <property type="entry name" value="Multidrug resistance protein D"/>
    <property type="match status" value="1"/>
</dbReference>
<dbReference type="InterPro" id="IPR020846">
    <property type="entry name" value="MFS_dom"/>
</dbReference>
<dbReference type="EMBL" id="CP046052">
    <property type="protein sequence ID" value="QGM45461.1"/>
    <property type="molecule type" value="Genomic_DNA"/>
</dbReference>
<evidence type="ECO:0000256" key="1">
    <source>
        <dbReference type="ARBA" id="ARBA00004141"/>
    </source>
</evidence>
<dbReference type="PANTHER" id="PTHR42718:SF49">
    <property type="entry name" value="EXPORT PROTEIN"/>
    <property type="match status" value="1"/>
</dbReference>
<evidence type="ECO:0000256" key="6">
    <source>
        <dbReference type="SAM" id="Phobius"/>
    </source>
</evidence>
<dbReference type="GO" id="GO:0016020">
    <property type="term" value="C:membrane"/>
    <property type="evidence" value="ECO:0007669"/>
    <property type="project" value="UniProtKB-SubCell"/>
</dbReference>
<dbReference type="OrthoDB" id="9791756at2"/>
<dbReference type="PROSITE" id="PS50850">
    <property type="entry name" value="MFS"/>
    <property type="match status" value="1"/>
</dbReference>